<keyword evidence="1" id="KW-0812">Transmembrane</keyword>
<dbReference type="InterPro" id="IPR008906">
    <property type="entry name" value="HATC_C_dom"/>
</dbReference>
<accession>A0A2S2RAC5</accession>
<evidence type="ECO:0000259" key="2">
    <source>
        <dbReference type="Pfam" id="PF05699"/>
    </source>
</evidence>
<protein>
    <recommendedName>
        <fullName evidence="2">HAT C-terminal dimerisation domain-containing protein</fullName>
    </recommendedName>
</protein>
<dbReference type="Pfam" id="PF05699">
    <property type="entry name" value="Dimer_Tnp_hAT"/>
    <property type="match status" value="1"/>
</dbReference>
<dbReference type="OrthoDB" id="6612553at2759"/>
<feature type="transmembrane region" description="Helical" evidence="1">
    <location>
        <begin position="12"/>
        <end position="31"/>
    </location>
</feature>
<name>A0A2S2RAC5_9HEMI</name>
<gene>
    <name evidence="3" type="ORF">g.25037</name>
</gene>
<sequence length="113" mass="12793">MNYVNNIIKYNNIICVILVIFAGTLSVITSGDVTVDFTRQVVRLKTIILSQYLKNINDLCIFIIEMNLSSSYPDVLTACLLFLTLPITVASAERSYSKHKIIKNYLRNSLSQD</sequence>
<keyword evidence="1" id="KW-1133">Transmembrane helix</keyword>
<dbReference type="AlphaFoldDB" id="A0A2S2RAC5"/>
<reference evidence="3" key="1">
    <citation type="submission" date="2018-04" db="EMBL/GenBank/DDBJ databases">
        <title>Transcriptome assembly of Sipha flava.</title>
        <authorList>
            <person name="Scully E.D."/>
            <person name="Geib S.M."/>
            <person name="Palmer N.A."/>
            <person name="Koch K."/>
            <person name="Bradshaw J."/>
            <person name="Heng-Moss T."/>
            <person name="Sarath G."/>
        </authorList>
    </citation>
    <scope>NUCLEOTIDE SEQUENCE</scope>
</reference>
<dbReference type="GO" id="GO:0046983">
    <property type="term" value="F:protein dimerization activity"/>
    <property type="evidence" value="ECO:0007669"/>
    <property type="project" value="InterPro"/>
</dbReference>
<proteinExistence type="predicted"/>
<keyword evidence="1" id="KW-0472">Membrane</keyword>
<feature type="domain" description="HAT C-terminal dimerisation" evidence="2">
    <location>
        <begin position="67"/>
        <end position="112"/>
    </location>
</feature>
<evidence type="ECO:0000256" key="1">
    <source>
        <dbReference type="SAM" id="Phobius"/>
    </source>
</evidence>
<dbReference type="EMBL" id="GGMS01017417">
    <property type="protein sequence ID" value="MBY86620.1"/>
    <property type="molecule type" value="Transcribed_RNA"/>
</dbReference>
<organism evidence="3">
    <name type="scientific">Sipha flava</name>
    <name type="common">yellow sugarcane aphid</name>
    <dbReference type="NCBI Taxonomy" id="143950"/>
    <lineage>
        <taxon>Eukaryota</taxon>
        <taxon>Metazoa</taxon>
        <taxon>Ecdysozoa</taxon>
        <taxon>Arthropoda</taxon>
        <taxon>Hexapoda</taxon>
        <taxon>Insecta</taxon>
        <taxon>Pterygota</taxon>
        <taxon>Neoptera</taxon>
        <taxon>Paraneoptera</taxon>
        <taxon>Hemiptera</taxon>
        <taxon>Sternorrhyncha</taxon>
        <taxon>Aphidomorpha</taxon>
        <taxon>Aphidoidea</taxon>
        <taxon>Aphididae</taxon>
        <taxon>Sipha</taxon>
    </lineage>
</organism>
<evidence type="ECO:0000313" key="3">
    <source>
        <dbReference type="EMBL" id="MBY86620.1"/>
    </source>
</evidence>
<feature type="transmembrane region" description="Helical" evidence="1">
    <location>
        <begin position="75"/>
        <end position="92"/>
    </location>
</feature>